<evidence type="ECO:0000313" key="11">
    <source>
        <dbReference type="Proteomes" id="UP000267223"/>
    </source>
</evidence>
<dbReference type="FunFam" id="1.10.287.130:FF:000001">
    <property type="entry name" value="Two-component sensor histidine kinase"/>
    <property type="match status" value="1"/>
</dbReference>
<comment type="caution">
    <text evidence="10">The sequence shown here is derived from an EMBL/GenBank/DDBJ whole genome shotgun (WGS) entry which is preliminary data.</text>
</comment>
<proteinExistence type="predicted"/>
<dbReference type="InterPro" id="IPR013587">
    <property type="entry name" value="Nitrate/nitrite_sensing"/>
</dbReference>
<keyword evidence="11" id="KW-1185">Reference proteome</keyword>
<keyword evidence="8" id="KW-0812">Transmembrane</keyword>
<dbReference type="RefSeq" id="WP_123119896.1">
    <property type="nucleotide sequence ID" value="NZ_RJJR01000004.1"/>
</dbReference>
<protein>
    <recommendedName>
        <fullName evidence="2">histidine kinase</fullName>
        <ecNumber evidence="2">2.7.13.3</ecNumber>
    </recommendedName>
</protein>
<feature type="transmembrane region" description="Helical" evidence="8">
    <location>
        <begin position="302"/>
        <end position="321"/>
    </location>
</feature>
<dbReference type="PRINTS" id="PR00344">
    <property type="entry name" value="BCTRLSENSOR"/>
</dbReference>
<evidence type="ECO:0000256" key="1">
    <source>
        <dbReference type="ARBA" id="ARBA00000085"/>
    </source>
</evidence>
<dbReference type="FunFam" id="3.30.565.10:FF:000006">
    <property type="entry name" value="Sensor histidine kinase WalK"/>
    <property type="match status" value="1"/>
</dbReference>
<evidence type="ECO:0000256" key="6">
    <source>
        <dbReference type="ARBA" id="ARBA00023012"/>
    </source>
</evidence>
<evidence type="ECO:0000256" key="7">
    <source>
        <dbReference type="ARBA" id="ARBA00023136"/>
    </source>
</evidence>
<comment type="catalytic activity">
    <reaction evidence="1">
        <text>ATP + protein L-histidine = ADP + protein N-phospho-L-histidine.</text>
        <dbReference type="EC" id="2.7.13.3"/>
    </reaction>
</comment>
<dbReference type="SUPFAM" id="SSF55874">
    <property type="entry name" value="ATPase domain of HSP90 chaperone/DNA topoisomerase II/histidine kinase"/>
    <property type="match status" value="1"/>
</dbReference>
<evidence type="ECO:0000259" key="9">
    <source>
        <dbReference type="PROSITE" id="PS50109"/>
    </source>
</evidence>
<dbReference type="InterPro" id="IPR004358">
    <property type="entry name" value="Sig_transdc_His_kin-like_C"/>
</dbReference>
<evidence type="ECO:0000256" key="5">
    <source>
        <dbReference type="ARBA" id="ARBA00022777"/>
    </source>
</evidence>
<keyword evidence="3" id="KW-0597">Phosphoprotein</keyword>
<dbReference type="InterPro" id="IPR003661">
    <property type="entry name" value="HisK_dim/P_dom"/>
</dbReference>
<keyword evidence="7 8" id="KW-0472">Membrane</keyword>
<dbReference type="SMART" id="SM00388">
    <property type="entry name" value="HisKA"/>
    <property type="match status" value="1"/>
</dbReference>
<dbReference type="Proteomes" id="UP000267223">
    <property type="component" value="Unassembled WGS sequence"/>
</dbReference>
<keyword evidence="4" id="KW-0808">Transferase</keyword>
<dbReference type="InterPro" id="IPR036890">
    <property type="entry name" value="HATPase_C_sf"/>
</dbReference>
<keyword evidence="8" id="KW-1133">Transmembrane helix</keyword>
<evidence type="ECO:0000256" key="8">
    <source>
        <dbReference type="SAM" id="Phobius"/>
    </source>
</evidence>
<dbReference type="InterPro" id="IPR003594">
    <property type="entry name" value="HATPase_dom"/>
</dbReference>
<sequence length="662" mass="75770">MIVRFRNLSLTAKLFLLGIIPVLFLIYFSLIIYHEKSQKVDLIGSYIKHIEQSQKVMGLVAELTNERRYSYFFLLGDSGIQPLLQRRKKTDSILLLLSISKDPSYKDFRQYTFLDKLDSVRSLIDSNKINPNGVTEYYTDAIVRLNLLTSSIPANSFLKPVYNEIVAQKKLSDMITYLGIVRTNVFNLLLNQTNTFQTLAGTSRSYKLFNTYEKEFLLKAPPDEVQKYNQFKITPDYEATLNYLYRTFNTLKLDSTYSSRNFWAISSNSMSGLRKQQQEIWQRANIKMENIYHQERNSEKKMIAFLIFAILIVVGFIVYVINHIHKLLTEIKLAASKISIGATGIRLKNMPKGIIGNLAKSIIEIDKNNLELAKNANEIGKGNFDVKVTPRSDHDILGISIKKMKNDLLQFNRQKDKIQRDTETLVYRRDEFFSIASHELKTPVTSLKAYTQLLLMDADKFLDEHHKSMLQRMEGQINKLTALINDLLDTSKIENEQMVFNNELFILNDLASEVVSDMQPVCKSQEIIFRSGRPASVYADKERIRQVISNLISNANKYASKSSKIILSIETLEEKVICSVQDFGKGIEAEEQEKIFERFYRVSGPNMNTFPGLGLGLFICKQVIEKQNGKIGLKSTPGKGSTFYFELPLSSFAGLNEDVVNG</sequence>
<dbReference type="CDD" id="cd00075">
    <property type="entry name" value="HATPase"/>
    <property type="match status" value="1"/>
</dbReference>
<name>A0A3M9NKN4_9BACT</name>
<dbReference type="InterPro" id="IPR005467">
    <property type="entry name" value="His_kinase_dom"/>
</dbReference>
<dbReference type="Pfam" id="PF02518">
    <property type="entry name" value="HATPase_c"/>
    <property type="match status" value="1"/>
</dbReference>
<dbReference type="InterPro" id="IPR050736">
    <property type="entry name" value="Sensor_HK_Regulatory"/>
</dbReference>
<dbReference type="Gene3D" id="3.30.565.10">
    <property type="entry name" value="Histidine kinase-like ATPase, C-terminal domain"/>
    <property type="match status" value="1"/>
</dbReference>
<dbReference type="CDD" id="cd00082">
    <property type="entry name" value="HisKA"/>
    <property type="match status" value="1"/>
</dbReference>
<dbReference type="Gene3D" id="1.10.287.130">
    <property type="match status" value="1"/>
</dbReference>
<organism evidence="10 11">
    <name type="scientific">Hanamia caeni</name>
    <dbReference type="NCBI Taxonomy" id="2294116"/>
    <lineage>
        <taxon>Bacteria</taxon>
        <taxon>Pseudomonadati</taxon>
        <taxon>Bacteroidota</taxon>
        <taxon>Chitinophagia</taxon>
        <taxon>Chitinophagales</taxon>
        <taxon>Chitinophagaceae</taxon>
        <taxon>Hanamia</taxon>
    </lineage>
</organism>
<dbReference type="SMART" id="SM00387">
    <property type="entry name" value="HATPase_c"/>
    <property type="match status" value="1"/>
</dbReference>
<dbReference type="GO" id="GO:0000155">
    <property type="term" value="F:phosphorelay sensor kinase activity"/>
    <property type="evidence" value="ECO:0007669"/>
    <property type="project" value="InterPro"/>
</dbReference>
<dbReference type="Pfam" id="PF00512">
    <property type="entry name" value="HisKA"/>
    <property type="match status" value="1"/>
</dbReference>
<evidence type="ECO:0000313" key="10">
    <source>
        <dbReference type="EMBL" id="RNI37907.1"/>
    </source>
</evidence>
<dbReference type="OrthoDB" id="9813151at2"/>
<evidence type="ECO:0000256" key="4">
    <source>
        <dbReference type="ARBA" id="ARBA00022679"/>
    </source>
</evidence>
<dbReference type="EC" id="2.7.13.3" evidence="2"/>
<dbReference type="PANTHER" id="PTHR43711">
    <property type="entry name" value="TWO-COMPONENT HISTIDINE KINASE"/>
    <property type="match status" value="1"/>
</dbReference>
<evidence type="ECO:0000256" key="2">
    <source>
        <dbReference type="ARBA" id="ARBA00012438"/>
    </source>
</evidence>
<dbReference type="PROSITE" id="PS50109">
    <property type="entry name" value="HIS_KIN"/>
    <property type="match status" value="1"/>
</dbReference>
<accession>A0A3M9NKN4</accession>
<keyword evidence="6" id="KW-0902">Two-component regulatory system</keyword>
<keyword evidence="5" id="KW-0418">Kinase</keyword>
<dbReference type="PANTHER" id="PTHR43711:SF31">
    <property type="entry name" value="HISTIDINE KINASE"/>
    <property type="match status" value="1"/>
</dbReference>
<dbReference type="Pfam" id="PF08376">
    <property type="entry name" value="NIT"/>
    <property type="match status" value="1"/>
</dbReference>
<dbReference type="InterPro" id="IPR036097">
    <property type="entry name" value="HisK_dim/P_sf"/>
</dbReference>
<feature type="transmembrane region" description="Helical" evidence="8">
    <location>
        <begin position="14"/>
        <end position="33"/>
    </location>
</feature>
<evidence type="ECO:0000256" key="3">
    <source>
        <dbReference type="ARBA" id="ARBA00022553"/>
    </source>
</evidence>
<dbReference type="EMBL" id="RJJR01000004">
    <property type="protein sequence ID" value="RNI37907.1"/>
    <property type="molecule type" value="Genomic_DNA"/>
</dbReference>
<dbReference type="AlphaFoldDB" id="A0A3M9NKN4"/>
<gene>
    <name evidence="10" type="ORF">EFY79_06630</name>
</gene>
<feature type="domain" description="Histidine kinase" evidence="9">
    <location>
        <begin position="435"/>
        <end position="651"/>
    </location>
</feature>
<reference evidence="10 11" key="1">
    <citation type="submission" date="2018-11" db="EMBL/GenBank/DDBJ databases">
        <title>Draft genome sequence of Ferruginibacter sp. BO-59.</title>
        <authorList>
            <person name="Im W.T."/>
        </authorList>
    </citation>
    <scope>NUCLEOTIDE SEQUENCE [LARGE SCALE GENOMIC DNA]</scope>
    <source>
        <strain evidence="10 11">BO-59</strain>
    </source>
</reference>
<dbReference type="SUPFAM" id="SSF47384">
    <property type="entry name" value="Homodimeric domain of signal transducing histidine kinase"/>
    <property type="match status" value="1"/>
</dbReference>